<organism evidence="2 3">
    <name type="scientific">Alkalicoccus urumqiensis</name>
    <name type="common">Bacillus urumqiensis</name>
    <dbReference type="NCBI Taxonomy" id="1548213"/>
    <lineage>
        <taxon>Bacteria</taxon>
        <taxon>Bacillati</taxon>
        <taxon>Bacillota</taxon>
        <taxon>Bacilli</taxon>
        <taxon>Bacillales</taxon>
        <taxon>Bacillaceae</taxon>
        <taxon>Alkalicoccus</taxon>
    </lineage>
</organism>
<accession>A0A2P6ME47</accession>
<dbReference type="AlphaFoldDB" id="A0A2P6ME47"/>
<dbReference type="Gene3D" id="3.90.175.10">
    <property type="entry name" value="Diphtheria Toxin, domain 1"/>
    <property type="match status" value="1"/>
</dbReference>
<reference evidence="2 3" key="1">
    <citation type="submission" date="2018-03" db="EMBL/GenBank/DDBJ databases">
        <title>Bacillus urumqiensis sp. nov., a moderately haloalkaliphilic bacterium isolated from a salt lake.</title>
        <authorList>
            <person name="Zhao B."/>
            <person name="Liao Z."/>
        </authorList>
    </citation>
    <scope>NUCLEOTIDE SEQUENCE [LARGE SCALE GENOMIC DNA]</scope>
    <source>
        <strain evidence="2 3">BZ-SZ-XJ18</strain>
    </source>
</reference>
<comment type="caution">
    <text evidence="2">The sequence shown here is derived from an EMBL/GenBank/DDBJ whole genome shotgun (WGS) entry which is preliminary data.</text>
</comment>
<evidence type="ECO:0000313" key="2">
    <source>
        <dbReference type="EMBL" id="PRO64558.1"/>
    </source>
</evidence>
<dbReference type="OrthoDB" id="274805at2"/>
<feature type="compositionally biased region" description="Basic residues" evidence="1">
    <location>
        <begin position="192"/>
        <end position="209"/>
    </location>
</feature>
<evidence type="ECO:0000313" key="3">
    <source>
        <dbReference type="Proteomes" id="UP000243650"/>
    </source>
</evidence>
<dbReference type="RefSeq" id="WP_105960049.1">
    <property type="nucleotide sequence ID" value="NZ_PVNS01000014.1"/>
</dbReference>
<sequence>MGFAVDINGFHGTKEDYARSICESKTFTYKNRDNHWLGQGIYFFRDDPEQAMKWALKGLKHGDKGVVIRTKISSDFSSFLDLNTQTGIERFQQHVEEVDSVVSKIESLQVKATIDGKQNNANHRMRCAVMDLLPPQIKIVQQYFEIENPPKKISENEFLRKMNIKPYSVQICVRDKEVIDQESIVIHEKKSREQKRKFHKTSSKKINYK</sequence>
<protein>
    <recommendedName>
        <fullName evidence="4">DUF3990 domain-containing protein</fullName>
    </recommendedName>
</protein>
<dbReference type="Proteomes" id="UP000243650">
    <property type="component" value="Unassembled WGS sequence"/>
</dbReference>
<feature type="region of interest" description="Disordered" evidence="1">
    <location>
        <begin position="190"/>
        <end position="209"/>
    </location>
</feature>
<name>A0A2P6ME47_ALKUR</name>
<keyword evidence="3" id="KW-1185">Reference proteome</keyword>
<gene>
    <name evidence="2" type="ORF">C6I21_13750</name>
</gene>
<evidence type="ECO:0000256" key="1">
    <source>
        <dbReference type="SAM" id="MobiDB-lite"/>
    </source>
</evidence>
<dbReference type="EMBL" id="PVNS01000014">
    <property type="protein sequence ID" value="PRO64558.1"/>
    <property type="molecule type" value="Genomic_DNA"/>
</dbReference>
<evidence type="ECO:0008006" key="4">
    <source>
        <dbReference type="Google" id="ProtNLM"/>
    </source>
</evidence>
<dbReference type="SUPFAM" id="SSF56399">
    <property type="entry name" value="ADP-ribosylation"/>
    <property type="match status" value="1"/>
</dbReference>
<proteinExistence type="predicted"/>